<name>A0AAE0F7Q9_9CHLO</name>
<reference evidence="6 7" key="1">
    <citation type="journal article" date="2015" name="Genome Biol. Evol.">
        <title>Comparative Genomics of a Bacterivorous Green Alga Reveals Evolutionary Causalities and Consequences of Phago-Mixotrophic Mode of Nutrition.</title>
        <authorList>
            <person name="Burns J.A."/>
            <person name="Paasch A."/>
            <person name="Narechania A."/>
            <person name="Kim E."/>
        </authorList>
    </citation>
    <scope>NUCLEOTIDE SEQUENCE [LARGE SCALE GENOMIC DNA]</scope>
    <source>
        <strain evidence="6 7">PLY_AMNH</strain>
    </source>
</reference>
<dbReference type="AlphaFoldDB" id="A0AAE0F7Q9"/>
<keyword evidence="2" id="KW-1015">Disulfide bond</keyword>
<dbReference type="SMART" id="SM00004">
    <property type="entry name" value="NL"/>
    <property type="match status" value="1"/>
</dbReference>
<dbReference type="Gene3D" id="4.10.470.20">
    <property type="match status" value="1"/>
</dbReference>
<dbReference type="Pfam" id="PF00066">
    <property type="entry name" value="Notch"/>
    <property type="match status" value="1"/>
</dbReference>
<dbReference type="Proteomes" id="UP001190700">
    <property type="component" value="Unassembled WGS sequence"/>
</dbReference>
<feature type="compositionally biased region" description="Pro residues" evidence="4">
    <location>
        <begin position="151"/>
        <end position="196"/>
    </location>
</feature>
<evidence type="ECO:0000259" key="5">
    <source>
        <dbReference type="PROSITE" id="PS50258"/>
    </source>
</evidence>
<evidence type="ECO:0000256" key="1">
    <source>
        <dbReference type="ARBA" id="ARBA00022737"/>
    </source>
</evidence>
<accession>A0AAE0F7Q9</accession>
<feature type="domain" description="LNR" evidence="5">
    <location>
        <begin position="117"/>
        <end position="160"/>
    </location>
</feature>
<keyword evidence="3" id="KW-0325">Glycoprotein</keyword>
<evidence type="ECO:0000313" key="6">
    <source>
        <dbReference type="EMBL" id="KAK3253810.1"/>
    </source>
</evidence>
<evidence type="ECO:0000313" key="7">
    <source>
        <dbReference type="Proteomes" id="UP001190700"/>
    </source>
</evidence>
<evidence type="ECO:0000256" key="3">
    <source>
        <dbReference type="ARBA" id="ARBA00023180"/>
    </source>
</evidence>
<gene>
    <name evidence="6" type="ORF">CYMTET_36959</name>
</gene>
<evidence type="ECO:0000256" key="2">
    <source>
        <dbReference type="ARBA" id="ARBA00023157"/>
    </source>
</evidence>
<comment type="caution">
    <text evidence="6">The sequence shown here is derived from an EMBL/GenBank/DDBJ whole genome shotgun (WGS) entry which is preliminary data.</text>
</comment>
<sequence length="216" mass="22988">MCKVNSYHAGSKMERWIGIALVVAVCFVYSAAGATCSCTKPCTDDSPSWCEVASDDSCSDKERSWGGLYWRYYSYEACEEDCMEPESTGFTCLCSDGGYADMLNGQRCCGAGETISCECSSGCRSQWLGDGECDANCDNNACGYDNGDCASPPPSPPPPKPPPPKPPPPRPSSNLASPPPPSPSSSPPPLTSPSPRPSADGMPQLPKIQIDTDRYR</sequence>
<evidence type="ECO:0000256" key="4">
    <source>
        <dbReference type="SAM" id="MobiDB-lite"/>
    </source>
</evidence>
<proteinExistence type="predicted"/>
<feature type="region of interest" description="Disordered" evidence="4">
    <location>
        <begin position="151"/>
        <end position="216"/>
    </location>
</feature>
<dbReference type="PROSITE" id="PS50258">
    <property type="entry name" value="LNR"/>
    <property type="match status" value="1"/>
</dbReference>
<keyword evidence="1" id="KW-0677">Repeat</keyword>
<organism evidence="6 7">
    <name type="scientific">Cymbomonas tetramitiformis</name>
    <dbReference type="NCBI Taxonomy" id="36881"/>
    <lineage>
        <taxon>Eukaryota</taxon>
        <taxon>Viridiplantae</taxon>
        <taxon>Chlorophyta</taxon>
        <taxon>Pyramimonadophyceae</taxon>
        <taxon>Pyramimonadales</taxon>
        <taxon>Pyramimonadaceae</taxon>
        <taxon>Cymbomonas</taxon>
    </lineage>
</organism>
<keyword evidence="7" id="KW-1185">Reference proteome</keyword>
<protein>
    <recommendedName>
        <fullName evidence="5">LNR domain-containing protein</fullName>
    </recommendedName>
</protein>
<dbReference type="EMBL" id="LGRX02024627">
    <property type="protein sequence ID" value="KAK3253810.1"/>
    <property type="molecule type" value="Genomic_DNA"/>
</dbReference>
<dbReference type="InterPro" id="IPR000800">
    <property type="entry name" value="Notch_dom"/>
</dbReference>